<dbReference type="Pfam" id="PF08241">
    <property type="entry name" value="Methyltransf_11"/>
    <property type="match status" value="1"/>
</dbReference>
<feature type="domain" description="Methyltransferase type 11" evidence="1">
    <location>
        <begin position="80"/>
        <end position="175"/>
    </location>
</feature>
<reference evidence="2" key="1">
    <citation type="submission" date="2020-01" db="EMBL/GenBank/DDBJ databases">
        <title>Development of genomics and gene disruption for Polysphondylium violaceum indicates a role for the polyketide synthase stlB in stalk morphogenesis.</title>
        <authorList>
            <person name="Narita B."/>
            <person name="Kawabe Y."/>
            <person name="Kin K."/>
            <person name="Saito T."/>
            <person name="Gibbs R."/>
            <person name="Kuspa A."/>
            <person name="Muzny D."/>
            <person name="Queller D."/>
            <person name="Richards S."/>
            <person name="Strassman J."/>
            <person name="Sucgang R."/>
            <person name="Worley K."/>
            <person name="Schaap P."/>
        </authorList>
    </citation>
    <scope>NUCLEOTIDE SEQUENCE</scope>
    <source>
        <strain evidence="2">QSvi11</strain>
    </source>
</reference>
<dbReference type="PANTHER" id="PTHR43591">
    <property type="entry name" value="METHYLTRANSFERASE"/>
    <property type="match status" value="1"/>
</dbReference>
<dbReference type="Proteomes" id="UP000695562">
    <property type="component" value="Unassembled WGS sequence"/>
</dbReference>
<accession>A0A8J4V426</accession>
<dbReference type="GO" id="GO:0008757">
    <property type="term" value="F:S-adenosylmethionine-dependent methyltransferase activity"/>
    <property type="evidence" value="ECO:0007669"/>
    <property type="project" value="InterPro"/>
</dbReference>
<dbReference type="OrthoDB" id="10017101at2759"/>
<gene>
    <name evidence="2" type="ORF">CYY_008320</name>
</gene>
<dbReference type="PANTHER" id="PTHR43591:SF24">
    <property type="entry name" value="2-METHOXY-6-POLYPRENYL-1,4-BENZOQUINOL METHYLASE, MITOCHONDRIAL"/>
    <property type="match status" value="1"/>
</dbReference>
<dbReference type="EMBL" id="AJWJ01000502">
    <property type="protein sequence ID" value="KAF2070364.1"/>
    <property type="molecule type" value="Genomic_DNA"/>
</dbReference>
<comment type="caution">
    <text evidence="2">The sequence shown here is derived from an EMBL/GenBank/DDBJ whole genome shotgun (WGS) entry which is preliminary data.</text>
</comment>
<dbReference type="CDD" id="cd02440">
    <property type="entry name" value="AdoMet_MTases"/>
    <property type="match status" value="1"/>
</dbReference>
<dbReference type="AlphaFoldDB" id="A0A8J4V426"/>
<keyword evidence="3" id="KW-1185">Reference proteome</keyword>
<organism evidence="2 3">
    <name type="scientific">Polysphondylium violaceum</name>
    <dbReference type="NCBI Taxonomy" id="133409"/>
    <lineage>
        <taxon>Eukaryota</taxon>
        <taxon>Amoebozoa</taxon>
        <taxon>Evosea</taxon>
        <taxon>Eumycetozoa</taxon>
        <taxon>Dictyostelia</taxon>
        <taxon>Dictyosteliales</taxon>
        <taxon>Dictyosteliaceae</taxon>
        <taxon>Polysphondylium</taxon>
    </lineage>
</organism>
<proteinExistence type="predicted"/>
<dbReference type="InterPro" id="IPR029063">
    <property type="entry name" value="SAM-dependent_MTases_sf"/>
</dbReference>
<sequence>MTQIITPDTVVEKETMFSSIIDNYKKTEEDSHILWKKVDQTKPTDFIQYVDKLTKSETIIELTQKSFERFSVAKGDKIIDLGCGAGKDLMALGAMTGETGEVVGVDLSQEMVNVASARVASQTHIRVIQGSADATPFPDNYFDRARCERLLQHVPKPSDFINEMTRVTKSGGKIAVTDPDWESSRVSGPESAEFAAITKAIFFDCKFNAHPSIGVNLKHYFKQNPSLSNIAIIPAMFTLNSLADANDILCLFSRADLACKQSLITADQLSTFKSEMIQRDQDGTFLFTLTIFTCIADVCKQ</sequence>
<dbReference type="SUPFAM" id="SSF53335">
    <property type="entry name" value="S-adenosyl-L-methionine-dependent methyltransferases"/>
    <property type="match status" value="1"/>
</dbReference>
<evidence type="ECO:0000313" key="3">
    <source>
        <dbReference type="Proteomes" id="UP000695562"/>
    </source>
</evidence>
<dbReference type="Gene3D" id="3.40.50.150">
    <property type="entry name" value="Vaccinia Virus protein VP39"/>
    <property type="match status" value="1"/>
</dbReference>
<protein>
    <recommendedName>
        <fullName evidence="1">Methyltransferase type 11 domain-containing protein</fullName>
    </recommendedName>
</protein>
<evidence type="ECO:0000259" key="1">
    <source>
        <dbReference type="Pfam" id="PF08241"/>
    </source>
</evidence>
<evidence type="ECO:0000313" key="2">
    <source>
        <dbReference type="EMBL" id="KAF2070364.1"/>
    </source>
</evidence>
<name>A0A8J4V426_9MYCE</name>
<dbReference type="InterPro" id="IPR013216">
    <property type="entry name" value="Methyltransf_11"/>
</dbReference>